<dbReference type="RefSeq" id="WP_160851904.1">
    <property type="nucleotide sequence ID" value="NZ_WUWG01000001.1"/>
</dbReference>
<proteinExistence type="predicted"/>
<evidence type="ECO:0000313" key="4">
    <source>
        <dbReference type="EMBL" id="MXU64486.1"/>
    </source>
</evidence>
<gene>
    <name evidence="4" type="ORF">GSH16_03425</name>
</gene>
<evidence type="ECO:0000256" key="2">
    <source>
        <dbReference type="ARBA" id="ARBA00023315"/>
    </source>
</evidence>
<accession>A0A6B0TKU6</accession>
<dbReference type="EMBL" id="WUWG01000001">
    <property type="protein sequence ID" value="MXU64486.1"/>
    <property type="molecule type" value="Genomic_DNA"/>
</dbReference>
<organism evidence="4 5">
    <name type="scientific">Oceanomicrobium pacificus</name>
    <dbReference type="NCBI Taxonomy" id="2692916"/>
    <lineage>
        <taxon>Bacteria</taxon>
        <taxon>Pseudomonadati</taxon>
        <taxon>Pseudomonadota</taxon>
        <taxon>Alphaproteobacteria</taxon>
        <taxon>Rhodobacterales</taxon>
        <taxon>Paracoccaceae</taxon>
        <taxon>Oceanomicrobium</taxon>
    </lineage>
</organism>
<dbReference type="PANTHER" id="PTHR43420:SF44">
    <property type="entry name" value="ACETYLTRANSFERASE YPEA"/>
    <property type="match status" value="1"/>
</dbReference>
<dbReference type="InterPro" id="IPR050680">
    <property type="entry name" value="YpeA/RimI_acetyltransf"/>
</dbReference>
<dbReference type="PANTHER" id="PTHR43420">
    <property type="entry name" value="ACETYLTRANSFERASE"/>
    <property type="match status" value="1"/>
</dbReference>
<dbReference type="InterPro" id="IPR016181">
    <property type="entry name" value="Acyl_CoA_acyltransferase"/>
</dbReference>
<dbReference type="PROSITE" id="PS51186">
    <property type="entry name" value="GNAT"/>
    <property type="match status" value="1"/>
</dbReference>
<keyword evidence="2" id="KW-0012">Acyltransferase</keyword>
<dbReference type="CDD" id="cd04301">
    <property type="entry name" value="NAT_SF"/>
    <property type="match status" value="1"/>
</dbReference>
<dbReference type="InterPro" id="IPR000182">
    <property type="entry name" value="GNAT_dom"/>
</dbReference>
<keyword evidence="5" id="KW-1185">Reference proteome</keyword>
<feature type="domain" description="N-acetyltransferase" evidence="3">
    <location>
        <begin position="1"/>
        <end position="138"/>
    </location>
</feature>
<sequence>MTPEAMATIHAASFTVPRPWSAAEFARLLADPAVLAITRPQGFALFRQTGTEAELLTIAVAPDARRQGLAQAILLDGLDRLGASGAVQIFLEVAAGNGEALALYRATGFTQAGLRPGYFRDPADGTRHDALVLRKDIAPAAPARDMSDVPN</sequence>
<evidence type="ECO:0000256" key="1">
    <source>
        <dbReference type="ARBA" id="ARBA00022679"/>
    </source>
</evidence>
<name>A0A6B0TKU6_9RHOB</name>
<protein>
    <submittedName>
        <fullName evidence="4">GNAT family N-acetyltransferase</fullName>
    </submittedName>
</protein>
<evidence type="ECO:0000259" key="3">
    <source>
        <dbReference type="PROSITE" id="PS51186"/>
    </source>
</evidence>
<comment type="caution">
    <text evidence="4">The sequence shown here is derived from an EMBL/GenBank/DDBJ whole genome shotgun (WGS) entry which is preliminary data.</text>
</comment>
<dbReference type="Proteomes" id="UP000436016">
    <property type="component" value="Unassembled WGS sequence"/>
</dbReference>
<dbReference type="Pfam" id="PF00583">
    <property type="entry name" value="Acetyltransf_1"/>
    <property type="match status" value="1"/>
</dbReference>
<reference evidence="4 5" key="1">
    <citation type="submission" date="2019-12" db="EMBL/GenBank/DDBJ databases">
        <title>Strain KN286 was isolated from seawater, which was collected from Caroline Seamount in the tropical western Pacific.</title>
        <authorList>
            <person name="Wang Q."/>
        </authorList>
    </citation>
    <scope>NUCLEOTIDE SEQUENCE [LARGE SCALE GENOMIC DNA]</scope>
    <source>
        <strain evidence="4 5">KN286</strain>
    </source>
</reference>
<dbReference type="Gene3D" id="3.40.630.30">
    <property type="match status" value="1"/>
</dbReference>
<dbReference type="AlphaFoldDB" id="A0A6B0TKU6"/>
<keyword evidence="1 4" id="KW-0808">Transferase</keyword>
<dbReference type="GO" id="GO:0016747">
    <property type="term" value="F:acyltransferase activity, transferring groups other than amino-acyl groups"/>
    <property type="evidence" value="ECO:0007669"/>
    <property type="project" value="InterPro"/>
</dbReference>
<evidence type="ECO:0000313" key="5">
    <source>
        <dbReference type="Proteomes" id="UP000436016"/>
    </source>
</evidence>
<dbReference type="SUPFAM" id="SSF55729">
    <property type="entry name" value="Acyl-CoA N-acyltransferases (Nat)"/>
    <property type="match status" value="1"/>
</dbReference>